<gene>
    <name evidence="2" type="ORF">ABLG96_05225</name>
</gene>
<sequence>MNPYAPPGRSVPPQRAPQFPARQIPVQPFPAQQFPTQQWPAQQFPVRQASVPYCPLPFTEALRPVQRAPHPALIIAFGVLVAALLITTVLLVRGTSG</sequence>
<evidence type="ECO:0000256" key="1">
    <source>
        <dbReference type="SAM" id="Phobius"/>
    </source>
</evidence>
<dbReference type="RefSeq" id="WP_353650333.1">
    <property type="nucleotide sequence ID" value="NZ_CP159218.1"/>
</dbReference>
<organism evidence="2">
    <name type="scientific">Nakamurella sp. A5-74</name>
    <dbReference type="NCBI Taxonomy" id="3158264"/>
    <lineage>
        <taxon>Bacteria</taxon>
        <taxon>Bacillati</taxon>
        <taxon>Actinomycetota</taxon>
        <taxon>Actinomycetes</taxon>
        <taxon>Nakamurellales</taxon>
        <taxon>Nakamurellaceae</taxon>
        <taxon>Nakamurella</taxon>
    </lineage>
</organism>
<keyword evidence="1" id="KW-1133">Transmembrane helix</keyword>
<dbReference type="AlphaFoldDB" id="A0AAU8DR82"/>
<proteinExistence type="predicted"/>
<keyword evidence="1" id="KW-0812">Transmembrane</keyword>
<reference evidence="2" key="1">
    <citation type="submission" date="2024-05" db="EMBL/GenBank/DDBJ databases">
        <authorList>
            <person name="Cai S.Y."/>
            <person name="Jin L.M."/>
            <person name="Li H.R."/>
        </authorList>
    </citation>
    <scope>NUCLEOTIDE SEQUENCE</scope>
    <source>
        <strain evidence="2">A5-74</strain>
    </source>
</reference>
<evidence type="ECO:0000313" key="2">
    <source>
        <dbReference type="EMBL" id="XCG64721.1"/>
    </source>
</evidence>
<accession>A0AAU8DR82</accession>
<keyword evidence="1" id="KW-0472">Membrane</keyword>
<dbReference type="EMBL" id="CP159218">
    <property type="protein sequence ID" value="XCG64721.1"/>
    <property type="molecule type" value="Genomic_DNA"/>
</dbReference>
<feature type="transmembrane region" description="Helical" evidence="1">
    <location>
        <begin position="72"/>
        <end position="92"/>
    </location>
</feature>
<name>A0AAU8DR82_9ACTN</name>
<protein>
    <submittedName>
        <fullName evidence="2">Uncharacterized protein</fullName>
    </submittedName>
</protein>